<reference evidence="8" key="1">
    <citation type="submission" date="2024-06" db="EMBL/GenBank/DDBJ databases">
        <title>Evidence of context-dependent and transient costs of resisting viral infection in isolates of the marine microalga Micromonas sp. (class Mamiellophyceae).</title>
        <authorList>
            <person name="Bedi de Silva A."/>
            <person name="Schvarcz C.R."/>
            <person name="Steward G.R."/>
            <person name="Edwards K.F."/>
        </authorList>
    </citation>
    <scope>NUCLEOTIDE SEQUENCE</scope>
    <source>
        <strain evidence="8">McV-KB2</strain>
    </source>
</reference>
<dbReference type="EMBL" id="PP911589">
    <property type="protein sequence ID" value="XCA47452.1"/>
    <property type="molecule type" value="Genomic_DNA"/>
</dbReference>
<dbReference type="SUPFAM" id="SSF57850">
    <property type="entry name" value="RING/U-box"/>
    <property type="match status" value="1"/>
</dbReference>
<protein>
    <recommendedName>
        <fullName evidence="7">RING-type domain-containing protein</fullName>
    </recommendedName>
</protein>
<dbReference type="GO" id="GO:0016740">
    <property type="term" value="F:transferase activity"/>
    <property type="evidence" value="ECO:0007669"/>
    <property type="project" value="UniProtKB-KW"/>
</dbReference>
<evidence type="ECO:0000256" key="6">
    <source>
        <dbReference type="ARBA" id="ARBA00022833"/>
    </source>
</evidence>
<sequence length="420" mass="50039">MECCDVCCEKYNNSNHKKVECPFCDLKSCRTCSQKYMLSTTEEPHCMKCKHEHNREFIDTFCSSVFRNREYRKHRENVLFQREIARMPETQPYVVRELQLRSLRMSYLYLIYILKNMYRTDDVAEEVKPYLDSVLRTNIINIYETIQVLNSNEPTISSDKYHKIAQKCPSEDCRGFLCDDWICGICKNKFCDKCHEILVPGHVCNKDTVKTMKLLKKDTKPCPKCNVPISRIEGCAQMWCTQCHVAFDWRTGAIETGRIHNPHYFEFKKRSREHGDIPCGGRPTHSELRRSGASITILEISVSVVQLEYDLTYRYGYIYEDNRYLRMKYLLNDMTEDQLKRELQRRDKSNCKTRDVRDIYQMYIDTVGDLLRQYMIDRSKELDIIAEVRELLLYMNQVLETIRKRYVCKLPYNLILDIIR</sequence>
<organism evidence="8">
    <name type="scientific">Micromonas commoda virus</name>
    <dbReference type="NCBI Taxonomy" id="3057169"/>
    <lineage>
        <taxon>Viruses</taxon>
        <taxon>Varidnaviria</taxon>
        <taxon>Bamfordvirae</taxon>
        <taxon>Nucleocytoviricota</taxon>
        <taxon>Megaviricetes</taxon>
        <taxon>Algavirales</taxon>
        <taxon>Phycodnaviridae</taxon>
    </lineage>
</organism>
<keyword evidence="6" id="KW-0862">Zinc</keyword>
<evidence type="ECO:0000256" key="2">
    <source>
        <dbReference type="ARBA" id="ARBA00022723"/>
    </source>
</evidence>
<name>A0AAU7YR02_9PHYC</name>
<keyword evidence="2" id="KW-0479">Metal-binding</keyword>
<dbReference type="Gene3D" id="1.20.120.1750">
    <property type="match status" value="1"/>
</dbReference>
<evidence type="ECO:0000256" key="4">
    <source>
        <dbReference type="ARBA" id="ARBA00022771"/>
    </source>
</evidence>
<dbReference type="GO" id="GO:0008270">
    <property type="term" value="F:zinc ion binding"/>
    <property type="evidence" value="ECO:0007669"/>
    <property type="project" value="UniProtKB-KW"/>
</dbReference>
<accession>A0AAU7YR02</accession>
<dbReference type="PROSITE" id="PS51873">
    <property type="entry name" value="TRIAD"/>
    <property type="match status" value="1"/>
</dbReference>
<feature type="domain" description="RING-type" evidence="7">
    <location>
        <begin position="1"/>
        <end position="271"/>
    </location>
</feature>
<evidence type="ECO:0000259" key="7">
    <source>
        <dbReference type="PROSITE" id="PS51873"/>
    </source>
</evidence>
<keyword evidence="3" id="KW-0677">Repeat</keyword>
<evidence type="ECO:0000313" key="8">
    <source>
        <dbReference type="EMBL" id="XCA47452.1"/>
    </source>
</evidence>
<keyword evidence="5" id="KW-0833">Ubl conjugation pathway</keyword>
<evidence type="ECO:0000256" key="5">
    <source>
        <dbReference type="ARBA" id="ARBA00022786"/>
    </source>
</evidence>
<proteinExistence type="predicted"/>
<evidence type="ECO:0000256" key="1">
    <source>
        <dbReference type="ARBA" id="ARBA00022679"/>
    </source>
</evidence>
<dbReference type="InterPro" id="IPR044066">
    <property type="entry name" value="TRIAD_supradom"/>
</dbReference>
<evidence type="ECO:0000256" key="3">
    <source>
        <dbReference type="ARBA" id="ARBA00022737"/>
    </source>
</evidence>
<keyword evidence="4" id="KW-0863">Zinc-finger</keyword>
<keyword evidence="1" id="KW-0808">Transferase</keyword>